<evidence type="ECO:0000256" key="2">
    <source>
        <dbReference type="ARBA" id="ARBA00006601"/>
    </source>
</evidence>
<keyword evidence="4 7" id="KW-0560">Oxidoreductase</keyword>
<feature type="binding site" evidence="10">
    <location>
        <position position="35"/>
    </location>
    <ligand>
        <name>NAD(+)</name>
        <dbReference type="ChEBI" id="CHEBI:57540"/>
    </ligand>
</feature>
<evidence type="ECO:0000313" key="13">
    <source>
        <dbReference type="Proteomes" id="UP000199569"/>
    </source>
</evidence>
<feature type="binding site" evidence="10">
    <location>
        <position position="124"/>
    </location>
    <ligand>
        <name>NAD(+)</name>
        <dbReference type="ChEBI" id="CHEBI:57540"/>
    </ligand>
</feature>
<dbReference type="InterPro" id="IPR028357">
    <property type="entry name" value="UDPglc_DH_bac"/>
</dbReference>
<protein>
    <recommendedName>
        <fullName evidence="3 7">UDP-glucose 6-dehydrogenase</fullName>
        <ecNumber evidence="3 7">1.1.1.22</ecNumber>
    </recommendedName>
</protein>
<dbReference type="EMBL" id="FMVJ01000004">
    <property type="protein sequence ID" value="SCY57472.1"/>
    <property type="molecule type" value="Genomic_DNA"/>
</dbReference>
<dbReference type="Gene3D" id="1.20.5.170">
    <property type="match status" value="1"/>
</dbReference>
<feature type="binding site" evidence="10">
    <location>
        <position position="161"/>
    </location>
    <ligand>
        <name>NAD(+)</name>
        <dbReference type="ChEBI" id="CHEBI:57540"/>
    </ligand>
</feature>
<dbReference type="EC" id="1.1.1.22" evidence="3 7"/>
<accession>A0A1G5H0T8</accession>
<evidence type="ECO:0000259" key="11">
    <source>
        <dbReference type="SMART" id="SM00984"/>
    </source>
</evidence>
<dbReference type="PANTHER" id="PTHR43750">
    <property type="entry name" value="UDP-GLUCOSE 6-DEHYDROGENASE TUAD"/>
    <property type="match status" value="1"/>
</dbReference>
<dbReference type="GO" id="GO:0003979">
    <property type="term" value="F:UDP-glucose 6-dehydrogenase activity"/>
    <property type="evidence" value="ECO:0007669"/>
    <property type="project" value="UniProtKB-EC"/>
</dbReference>
<dbReference type="NCBIfam" id="TIGR03026">
    <property type="entry name" value="NDP-sugDHase"/>
    <property type="match status" value="1"/>
</dbReference>
<dbReference type="PIRSF" id="PIRSF000124">
    <property type="entry name" value="UDPglc_GDPman_dh"/>
    <property type="match status" value="1"/>
</dbReference>
<evidence type="ECO:0000256" key="5">
    <source>
        <dbReference type="ARBA" id="ARBA00023027"/>
    </source>
</evidence>
<dbReference type="SUPFAM" id="SSF52413">
    <property type="entry name" value="UDP-glucose/GDP-mannose dehydrogenase C-terminal domain"/>
    <property type="match status" value="1"/>
</dbReference>
<dbReference type="InterPro" id="IPR008927">
    <property type="entry name" value="6-PGluconate_DH-like_C_sf"/>
</dbReference>
<evidence type="ECO:0000256" key="10">
    <source>
        <dbReference type="PIRSR" id="PIRSR500134-3"/>
    </source>
</evidence>
<dbReference type="UniPathway" id="UPA00038">
    <property type="reaction ID" value="UER00491"/>
</dbReference>
<comment type="pathway">
    <text evidence="1">Nucleotide-sugar biosynthesis; UDP-alpha-D-glucuronate biosynthesis; UDP-alpha-D-glucuronate from UDP-alpha-D-glucose: step 1/1.</text>
</comment>
<feature type="binding site" evidence="9">
    <location>
        <begin position="257"/>
        <end position="261"/>
    </location>
    <ligand>
        <name>substrate</name>
    </ligand>
</feature>
<feature type="binding site" evidence="10">
    <location>
        <position position="86"/>
    </location>
    <ligand>
        <name>NAD(+)</name>
        <dbReference type="ChEBI" id="CHEBI:57540"/>
    </ligand>
</feature>
<dbReference type="GO" id="GO:0000271">
    <property type="term" value="P:polysaccharide biosynthetic process"/>
    <property type="evidence" value="ECO:0007669"/>
    <property type="project" value="InterPro"/>
</dbReference>
<reference evidence="12 13" key="1">
    <citation type="submission" date="2016-10" db="EMBL/GenBank/DDBJ databases">
        <authorList>
            <person name="de Groot N.N."/>
        </authorList>
    </citation>
    <scope>NUCLEOTIDE SEQUENCE [LARGE SCALE GENOMIC DNA]</scope>
    <source>
        <strain evidence="12 13">CGMCC 1.7666</strain>
    </source>
</reference>
<dbReference type="Pfam" id="PF03720">
    <property type="entry name" value="UDPG_MGDP_dh_C"/>
    <property type="match status" value="1"/>
</dbReference>
<evidence type="ECO:0000256" key="3">
    <source>
        <dbReference type="ARBA" id="ARBA00012954"/>
    </source>
</evidence>
<dbReference type="RefSeq" id="WP_091133341.1">
    <property type="nucleotide sequence ID" value="NZ_FMVJ01000004.1"/>
</dbReference>
<feature type="binding site" evidence="9">
    <location>
        <position position="324"/>
    </location>
    <ligand>
        <name>substrate</name>
    </ligand>
</feature>
<dbReference type="InterPro" id="IPR001732">
    <property type="entry name" value="UDP-Glc/GDP-Man_DH_N"/>
</dbReference>
<feature type="binding site" evidence="9">
    <location>
        <begin position="158"/>
        <end position="161"/>
    </location>
    <ligand>
        <name>substrate</name>
    </ligand>
</feature>
<dbReference type="OrthoDB" id="9803238at2"/>
<dbReference type="PANTHER" id="PTHR43750:SF1">
    <property type="entry name" value="GDP-MANNOSE 6-DEHYDROGENASE"/>
    <property type="match status" value="1"/>
</dbReference>
<evidence type="ECO:0000256" key="8">
    <source>
        <dbReference type="PIRSR" id="PIRSR500134-1"/>
    </source>
</evidence>
<proteinExistence type="inferred from homology"/>
<dbReference type="PIRSF" id="PIRSF500134">
    <property type="entry name" value="UDPglc_DH_bac"/>
    <property type="match status" value="1"/>
</dbReference>
<dbReference type="AlphaFoldDB" id="A0A1G5H0T8"/>
<dbReference type="InterPro" id="IPR036220">
    <property type="entry name" value="UDP-Glc/GDP-Man_DH_C_sf"/>
</dbReference>
<dbReference type="GO" id="GO:0006065">
    <property type="term" value="P:UDP-glucuronate biosynthetic process"/>
    <property type="evidence" value="ECO:0007669"/>
    <property type="project" value="UniProtKB-UniPathway"/>
</dbReference>
<dbReference type="InterPro" id="IPR036291">
    <property type="entry name" value="NAD(P)-bd_dom_sf"/>
</dbReference>
<feature type="active site" description="Nucleophile" evidence="8">
    <location>
        <position position="268"/>
    </location>
</feature>
<dbReference type="SMART" id="SM00984">
    <property type="entry name" value="UDPG_MGDP_dh_C"/>
    <property type="match status" value="1"/>
</dbReference>
<evidence type="ECO:0000313" key="12">
    <source>
        <dbReference type="EMBL" id="SCY57472.1"/>
    </source>
</evidence>
<feature type="binding site" evidence="10">
    <location>
        <position position="271"/>
    </location>
    <ligand>
        <name>NAD(+)</name>
        <dbReference type="ChEBI" id="CHEBI:57540"/>
    </ligand>
</feature>
<evidence type="ECO:0000256" key="4">
    <source>
        <dbReference type="ARBA" id="ARBA00023002"/>
    </source>
</evidence>
<dbReference type="SUPFAM" id="SSF48179">
    <property type="entry name" value="6-phosphogluconate dehydrogenase C-terminal domain-like"/>
    <property type="match status" value="1"/>
</dbReference>
<keyword evidence="5 7" id="KW-0520">NAD</keyword>
<comment type="catalytic activity">
    <reaction evidence="6 7">
        <text>UDP-alpha-D-glucose + 2 NAD(+) + H2O = UDP-alpha-D-glucuronate + 2 NADH + 3 H(+)</text>
        <dbReference type="Rhea" id="RHEA:23596"/>
        <dbReference type="ChEBI" id="CHEBI:15377"/>
        <dbReference type="ChEBI" id="CHEBI:15378"/>
        <dbReference type="ChEBI" id="CHEBI:57540"/>
        <dbReference type="ChEBI" id="CHEBI:57945"/>
        <dbReference type="ChEBI" id="CHEBI:58052"/>
        <dbReference type="ChEBI" id="CHEBI:58885"/>
        <dbReference type="EC" id="1.1.1.22"/>
    </reaction>
</comment>
<dbReference type="Pfam" id="PF00984">
    <property type="entry name" value="UDPG_MGDP_dh"/>
    <property type="match status" value="1"/>
</dbReference>
<dbReference type="InterPro" id="IPR017476">
    <property type="entry name" value="UDP-Glc/GDP-Man"/>
</dbReference>
<feature type="binding site" evidence="10">
    <location>
        <position position="30"/>
    </location>
    <ligand>
        <name>NAD(+)</name>
        <dbReference type="ChEBI" id="CHEBI:57540"/>
    </ligand>
</feature>
<name>A0A1G5H0T8_9HYPH</name>
<dbReference type="SUPFAM" id="SSF51735">
    <property type="entry name" value="NAD(P)-binding Rossmann-fold domains"/>
    <property type="match status" value="1"/>
</dbReference>
<sequence>MRISVFGLGYVGTVCAACLADQGHTVIGVDINQEKIDILRSGHAPIVEKDIDALVARNVAEGRLKVTSDSFEAVAETDLSLVCVGTPSRHNGSLDTSAVEAVVAQIGDAIAAKERYHSVVIRSTVLPGTARERLLPILEARTGGQLGVAFGLASNPEFMREGTAVADFKNPPKTVMGAMDEPTSDLLNELYGNMSAPVFRVSTEVAELAKYADNVWHALKVAFGNEIGTLCKTLRIDSHEVMDIFCSDTKLNISKAYLRPGFAFGGSCLPKDTRALAQFCVSKDVDAPIIANLMTSNKRLVERGVDWILNTGAKKIAFLGFSFKAGTDDLRESPYVTVIEQLIGKGCSIRIFDRNVELARLMGANREYLYHVIPHIADLMVGSLDEVLDGAEVIVTTAHAPEYIHAIETIRPEQRLLDFARIPGSEKLGDRYDGFHW</sequence>
<dbReference type="STRING" id="549386.SAMN02927923_01728"/>
<dbReference type="Proteomes" id="UP000199569">
    <property type="component" value="Unassembled WGS sequence"/>
</dbReference>
<comment type="similarity">
    <text evidence="2 7">Belongs to the UDP-glucose/GDP-mannose dehydrogenase family.</text>
</comment>
<evidence type="ECO:0000256" key="6">
    <source>
        <dbReference type="ARBA" id="ARBA00047473"/>
    </source>
</evidence>
<dbReference type="InterPro" id="IPR014027">
    <property type="entry name" value="UDP-Glc/GDP-Man_DH_C"/>
</dbReference>
<feature type="binding site" evidence="9">
    <location>
        <position position="210"/>
    </location>
    <ligand>
        <name>substrate</name>
    </ligand>
</feature>
<feature type="binding site" evidence="9">
    <location>
        <position position="265"/>
    </location>
    <ligand>
        <name>substrate</name>
    </ligand>
</feature>
<dbReference type="GO" id="GO:0051287">
    <property type="term" value="F:NAD binding"/>
    <property type="evidence" value="ECO:0007669"/>
    <property type="project" value="InterPro"/>
</dbReference>
<gene>
    <name evidence="12" type="ORF">SAMN02927923_01728</name>
</gene>
<feature type="binding site" evidence="10">
    <location>
        <position position="331"/>
    </location>
    <ligand>
        <name>NAD(+)</name>
        <dbReference type="ChEBI" id="CHEBI:57540"/>
    </ligand>
</feature>
<organism evidence="12 13">
    <name type="scientific">Microvirga guangxiensis</name>
    <dbReference type="NCBI Taxonomy" id="549386"/>
    <lineage>
        <taxon>Bacteria</taxon>
        <taxon>Pseudomonadati</taxon>
        <taxon>Pseudomonadota</taxon>
        <taxon>Alphaproteobacteria</taxon>
        <taxon>Hyphomicrobiales</taxon>
        <taxon>Methylobacteriaceae</taxon>
        <taxon>Microvirga</taxon>
    </lineage>
</organism>
<dbReference type="Gene3D" id="3.40.50.720">
    <property type="entry name" value="NAD(P)-binding Rossmann-like Domain"/>
    <property type="match status" value="2"/>
</dbReference>
<keyword evidence="13" id="KW-1185">Reference proteome</keyword>
<dbReference type="Pfam" id="PF03721">
    <property type="entry name" value="UDPG_MGDP_dh_N"/>
    <property type="match status" value="1"/>
</dbReference>
<feature type="domain" description="UDP-glucose/GDP-mannose dehydrogenase C-terminal" evidence="11">
    <location>
        <begin position="317"/>
        <end position="425"/>
    </location>
</feature>
<dbReference type="InterPro" id="IPR014026">
    <property type="entry name" value="UDP-Glc/GDP-Man_DH_dimer"/>
</dbReference>
<evidence type="ECO:0000256" key="1">
    <source>
        <dbReference type="ARBA" id="ARBA00004701"/>
    </source>
</evidence>
<evidence type="ECO:0000256" key="7">
    <source>
        <dbReference type="PIRNR" id="PIRNR000124"/>
    </source>
</evidence>
<evidence type="ECO:0000256" key="9">
    <source>
        <dbReference type="PIRSR" id="PIRSR500134-2"/>
    </source>
</evidence>